<sequence length="319" mass="35562">MWRVVVVGRNNAGSQPGIERRSRNGCSPALTDRPTFGKFRTTRRIHVCPSDVAGGGQRGCDDQTRVTHMTFSPRAIEHDAAKQVPAKRRMPMMRRYEIQTLDSEGRDQLTQHIAPATTEFESAFNAFARGTGIMTDSGPRAIEDLRPGMRVETLEHGQMQVRWIGSMTMVPNAPGATPEQCRLTRVTSDRFGPGRPGIDLTVGPGARMLHRPDALRRATSGAETYTPLDEFVDCDCVFQITPPAPVETYHICLDRHATIYAEGLGVETYHPGYHLEEQMGPNMLALFLSLFPHIRELEDFGLLVHPRMTLRALHDLHAA</sequence>
<protein>
    <recommendedName>
        <fullName evidence="2">Hedgehog/Intein (Hint) domain-containing protein</fullName>
    </recommendedName>
</protein>
<dbReference type="InterPro" id="IPR028992">
    <property type="entry name" value="Hedgehog/Intein_dom"/>
</dbReference>
<dbReference type="Proteomes" id="UP000443843">
    <property type="component" value="Unassembled WGS sequence"/>
</dbReference>
<dbReference type="AlphaFoldDB" id="A0A844W434"/>
<reference evidence="3 4" key="1">
    <citation type="submission" date="2019-11" db="EMBL/GenBank/DDBJ databases">
        <title>Pseudooceanicola pacifica sp. nov., isolated from deep-sea sediment of the Pacific Ocean.</title>
        <authorList>
            <person name="Lyu L."/>
        </authorList>
    </citation>
    <scope>NUCLEOTIDE SEQUENCE [LARGE SCALE GENOMIC DNA]</scope>
    <source>
        <strain evidence="3 4">216_PA32_1</strain>
    </source>
</reference>
<evidence type="ECO:0000256" key="1">
    <source>
        <dbReference type="SAM" id="MobiDB-lite"/>
    </source>
</evidence>
<name>A0A844W434_9RHOB</name>
<dbReference type="InterPro" id="IPR036844">
    <property type="entry name" value="Hint_dom_sf"/>
</dbReference>
<organism evidence="3 4">
    <name type="scientific">Pseudooceanicola pacificus</name>
    <dbReference type="NCBI Taxonomy" id="2676438"/>
    <lineage>
        <taxon>Bacteria</taxon>
        <taxon>Pseudomonadati</taxon>
        <taxon>Pseudomonadota</taxon>
        <taxon>Alphaproteobacteria</taxon>
        <taxon>Rhodobacterales</taxon>
        <taxon>Paracoccaceae</taxon>
        <taxon>Pseudooceanicola</taxon>
    </lineage>
</organism>
<comment type="caution">
    <text evidence="3">The sequence shown here is derived from an EMBL/GenBank/DDBJ whole genome shotgun (WGS) entry which is preliminary data.</text>
</comment>
<evidence type="ECO:0000313" key="3">
    <source>
        <dbReference type="EMBL" id="MWB77825.1"/>
    </source>
</evidence>
<keyword evidence="4" id="KW-1185">Reference proteome</keyword>
<evidence type="ECO:0000259" key="2">
    <source>
        <dbReference type="Pfam" id="PF13403"/>
    </source>
</evidence>
<feature type="domain" description="Hedgehog/Intein (Hint)" evidence="2">
    <location>
        <begin position="126"/>
        <end position="272"/>
    </location>
</feature>
<feature type="region of interest" description="Disordered" evidence="1">
    <location>
        <begin position="9"/>
        <end position="28"/>
    </location>
</feature>
<dbReference type="SUPFAM" id="SSF51294">
    <property type="entry name" value="Hedgehog/intein (Hint) domain"/>
    <property type="match status" value="1"/>
</dbReference>
<dbReference type="EMBL" id="WNXQ01000003">
    <property type="protein sequence ID" value="MWB77825.1"/>
    <property type="molecule type" value="Genomic_DNA"/>
</dbReference>
<gene>
    <name evidence="3" type="ORF">GLS40_07305</name>
</gene>
<proteinExistence type="predicted"/>
<accession>A0A844W434</accession>
<evidence type="ECO:0000313" key="4">
    <source>
        <dbReference type="Proteomes" id="UP000443843"/>
    </source>
</evidence>
<dbReference type="Pfam" id="PF13403">
    <property type="entry name" value="Hint_2"/>
    <property type="match status" value="1"/>
</dbReference>